<dbReference type="InterPro" id="IPR007461">
    <property type="entry name" value="Ysc84_actin-binding"/>
</dbReference>
<keyword evidence="3" id="KW-1185">Reference proteome</keyword>
<comment type="caution">
    <text evidence="2">The sequence shown here is derived from an EMBL/GenBank/DDBJ whole genome shotgun (WGS) entry which is preliminary data.</text>
</comment>
<evidence type="ECO:0000259" key="1">
    <source>
        <dbReference type="Pfam" id="PF04366"/>
    </source>
</evidence>
<feature type="domain" description="Ysc84 actin-binding" evidence="1">
    <location>
        <begin position="149"/>
        <end position="245"/>
    </location>
</feature>
<dbReference type="CDD" id="cd11524">
    <property type="entry name" value="SYLF"/>
    <property type="match status" value="1"/>
</dbReference>
<dbReference type="Proteomes" id="UP000318053">
    <property type="component" value="Unassembled WGS sequence"/>
</dbReference>
<name>A0A5C5YEB5_9BACT</name>
<evidence type="ECO:0000313" key="2">
    <source>
        <dbReference type="EMBL" id="TWT74086.1"/>
    </source>
</evidence>
<proteinExistence type="predicted"/>
<dbReference type="GO" id="GO:0035091">
    <property type="term" value="F:phosphatidylinositol binding"/>
    <property type="evidence" value="ECO:0007669"/>
    <property type="project" value="TreeGrafter"/>
</dbReference>
<protein>
    <recommendedName>
        <fullName evidence="1">Ysc84 actin-binding domain-containing protein</fullName>
    </recommendedName>
</protein>
<sequence>MLRTAGFAIVHKNSPTRPASPICQEPGVAMSRPFLLASVFFISSASFLPAVPAQQPPAPLVPQPVLSSGPTSTEAGVVNEAAVVLQELTSKTTTTGIPKDLLASAEAIAIVPHFIRGAFVVGFSGGHGVLVQRDANRQWQAPEFIKMFGGSFGWQAGVQATDLVLVFRSARSLQNIQQGKVTLGVDASAAAGPVGRTAGAATDAALKAEILTYSRARGLYAGVSLGGSSLQLDIPATQRYYQITPSSPGVVPPSAIALVNELNAVSTTVAGGSVESLRPADAGNPAVTASPLEGEALEQRSRTISQIAASIAALQKKVDAQWQEYLVLPASWKVPSSVTPEEIQAVVVRYERVASNPQFSALSSQPEFVETLRLLRQLAVDTAAEQRLNLPPPPAQF</sequence>
<dbReference type="OrthoDB" id="9782434at2"/>
<organism evidence="2 3">
    <name type="scientific">Allorhodopirellula solitaria</name>
    <dbReference type="NCBI Taxonomy" id="2527987"/>
    <lineage>
        <taxon>Bacteria</taxon>
        <taxon>Pseudomonadati</taxon>
        <taxon>Planctomycetota</taxon>
        <taxon>Planctomycetia</taxon>
        <taxon>Pirellulales</taxon>
        <taxon>Pirellulaceae</taxon>
        <taxon>Allorhodopirellula</taxon>
    </lineage>
</organism>
<accession>A0A5C5YEB5</accession>
<dbReference type="EMBL" id="SJPK01000002">
    <property type="protein sequence ID" value="TWT74086.1"/>
    <property type="molecule type" value="Genomic_DNA"/>
</dbReference>
<dbReference type="AlphaFoldDB" id="A0A5C5YEB5"/>
<dbReference type="PANTHER" id="PTHR15629:SF2">
    <property type="entry name" value="SH3 DOMAIN-CONTAINING YSC84-LIKE PROTEIN 1"/>
    <property type="match status" value="1"/>
</dbReference>
<evidence type="ECO:0000313" key="3">
    <source>
        <dbReference type="Proteomes" id="UP000318053"/>
    </source>
</evidence>
<dbReference type="InterPro" id="IPR051702">
    <property type="entry name" value="SH3_domain_YSC84-like"/>
</dbReference>
<reference evidence="2 3" key="1">
    <citation type="submission" date="2019-02" db="EMBL/GenBank/DDBJ databases">
        <title>Deep-cultivation of Planctomycetes and their phenomic and genomic characterization uncovers novel biology.</title>
        <authorList>
            <person name="Wiegand S."/>
            <person name="Jogler M."/>
            <person name="Boedeker C."/>
            <person name="Pinto D."/>
            <person name="Vollmers J."/>
            <person name="Rivas-Marin E."/>
            <person name="Kohn T."/>
            <person name="Peeters S.H."/>
            <person name="Heuer A."/>
            <person name="Rast P."/>
            <person name="Oberbeckmann S."/>
            <person name="Bunk B."/>
            <person name="Jeske O."/>
            <person name="Meyerdierks A."/>
            <person name="Storesund J.E."/>
            <person name="Kallscheuer N."/>
            <person name="Luecker S."/>
            <person name="Lage O.M."/>
            <person name="Pohl T."/>
            <person name="Merkel B.J."/>
            <person name="Hornburger P."/>
            <person name="Mueller R.-W."/>
            <person name="Bruemmer F."/>
            <person name="Labrenz M."/>
            <person name="Spormann A.M."/>
            <person name="Op Den Camp H."/>
            <person name="Overmann J."/>
            <person name="Amann R."/>
            <person name="Jetten M.S.M."/>
            <person name="Mascher T."/>
            <person name="Medema M.H."/>
            <person name="Devos D.P."/>
            <person name="Kaster A.-K."/>
            <person name="Ovreas L."/>
            <person name="Rohde M."/>
            <person name="Galperin M.Y."/>
            <person name="Jogler C."/>
        </authorList>
    </citation>
    <scope>NUCLEOTIDE SEQUENCE [LARGE SCALE GENOMIC DNA]</scope>
    <source>
        <strain evidence="2 3">CA85</strain>
    </source>
</reference>
<dbReference type="PANTHER" id="PTHR15629">
    <property type="entry name" value="SH3YL1 PROTEIN"/>
    <property type="match status" value="1"/>
</dbReference>
<dbReference type="Pfam" id="PF04366">
    <property type="entry name" value="Ysc84"/>
    <property type="match status" value="1"/>
</dbReference>
<gene>
    <name evidence="2" type="ORF">CA85_09720</name>
</gene>